<dbReference type="InterPro" id="IPR004217">
    <property type="entry name" value="Tim10-like"/>
</dbReference>
<dbReference type="AlphaFoldDB" id="A0AAW2YTM3"/>
<comment type="caution">
    <text evidence="3">The sequence shown here is derived from an EMBL/GenBank/DDBJ whole genome shotgun (WGS) entry which is preliminary data.</text>
</comment>
<accession>A0AAW2YTM3</accession>
<keyword evidence="1" id="KW-0472">Membrane</keyword>
<keyword evidence="4" id="KW-1185">Reference proteome</keyword>
<keyword evidence="1" id="KW-0496">Mitochondrion</keyword>
<gene>
    <name evidence="3" type="ORF">AKO1_011001</name>
</gene>
<dbReference type="InterPro" id="IPR035427">
    <property type="entry name" value="Tim10-like_dom_sf"/>
</dbReference>
<name>A0AAW2YTM3_9EUKA</name>
<keyword evidence="1" id="KW-1015">Disulfide bond</keyword>
<proteinExistence type="inferred from homology"/>
<comment type="subcellular location">
    <subcellularLocation>
        <location evidence="1">Mitochondrion inner membrane</location>
        <topology evidence="1">Peripheral membrane protein</topology>
        <orientation evidence="1">Intermembrane side</orientation>
    </subcellularLocation>
</comment>
<evidence type="ECO:0000313" key="4">
    <source>
        <dbReference type="Proteomes" id="UP001431209"/>
    </source>
</evidence>
<evidence type="ECO:0000256" key="1">
    <source>
        <dbReference type="RuleBase" id="RU367043"/>
    </source>
</evidence>
<keyword evidence="1" id="KW-0143">Chaperone</keyword>
<organism evidence="3 4">
    <name type="scientific">Acrasis kona</name>
    <dbReference type="NCBI Taxonomy" id="1008807"/>
    <lineage>
        <taxon>Eukaryota</taxon>
        <taxon>Discoba</taxon>
        <taxon>Heterolobosea</taxon>
        <taxon>Tetramitia</taxon>
        <taxon>Eutetramitia</taxon>
        <taxon>Acrasidae</taxon>
        <taxon>Acrasis</taxon>
    </lineage>
</organism>
<sequence length="66" mass="7569">MNTESLEMEAFAQIYFNMIKECKVKCLTHAGTALDEYENGCTNTCVKKYFKVHKFVGDVIQSNQPQ</sequence>
<comment type="domain">
    <text evidence="1">The twin CX3C motif contains 4 conserved Cys residues that form 2 disulfide bonds in the mitochondrial intermembrane space.</text>
</comment>
<dbReference type="EMBL" id="JAOPGA020000657">
    <property type="protein sequence ID" value="KAL0480490.1"/>
    <property type="molecule type" value="Genomic_DNA"/>
</dbReference>
<reference evidence="3 4" key="1">
    <citation type="submission" date="2024-03" db="EMBL/GenBank/DDBJ databases">
        <title>The Acrasis kona genome and developmental transcriptomes reveal deep origins of eukaryotic multicellular pathways.</title>
        <authorList>
            <person name="Sheikh S."/>
            <person name="Fu C.-J."/>
            <person name="Brown M.W."/>
            <person name="Baldauf S.L."/>
        </authorList>
    </citation>
    <scope>NUCLEOTIDE SEQUENCE [LARGE SCALE GENOMIC DNA]</scope>
    <source>
        <strain evidence="3 4">ATCC MYA-3509</strain>
    </source>
</reference>
<comment type="subunit">
    <text evidence="1">Heterohexamer.</text>
</comment>
<keyword evidence="1" id="KW-0653">Protein transport</keyword>
<dbReference type="GO" id="GO:0005743">
    <property type="term" value="C:mitochondrial inner membrane"/>
    <property type="evidence" value="ECO:0007669"/>
    <property type="project" value="UniProtKB-SubCell"/>
</dbReference>
<dbReference type="Proteomes" id="UP001431209">
    <property type="component" value="Unassembled WGS sequence"/>
</dbReference>
<evidence type="ECO:0000313" key="3">
    <source>
        <dbReference type="EMBL" id="KAL0480490.1"/>
    </source>
</evidence>
<keyword evidence="1" id="KW-0999">Mitochondrion inner membrane</keyword>
<dbReference type="GO" id="GO:0015031">
    <property type="term" value="P:protein transport"/>
    <property type="evidence" value="ECO:0007669"/>
    <property type="project" value="UniProtKB-KW"/>
</dbReference>
<dbReference type="Pfam" id="PF02953">
    <property type="entry name" value="zf-Tim10_DDP"/>
    <property type="match status" value="1"/>
</dbReference>
<protein>
    <recommendedName>
        <fullName evidence="1">Mitochondrial import inner membrane translocase subunit</fullName>
    </recommendedName>
</protein>
<comment type="similarity">
    <text evidence="1">Belongs to the small Tim family.</text>
</comment>
<evidence type="ECO:0000259" key="2">
    <source>
        <dbReference type="Pfam" id="PF02953"/>
    </source>
</evidence>
<keyword evidence="1" id="KW-0813">Transport</keyword>
<comment type="function">
    <text evidence="1">Mitochondrial intermembrane chaperone that participates in the import and insertion of some multi-pass transmembrane proteins into the mitochondrial inner membrane. Also required for the transfer of beta-barrel precursors from the TOM complex to the sorting and assembly machinery (SAM complex) of the outer membrane. Acts as a chaperone-like protein that protects the hydrophobic precursors from aggregation and guide them through the mitochondrial intermembrane space.</text>
</comment>
<dbReference type="SUPFAM" id="SSF144122">
    <property type="entry name" value="Tim10-like"/>
    <property type="match status" value="1"/>
</dbReference>
<feature type="domain" description="Tim10-like" evidence="2">
    <location>
        <begin position="4"/>
        <end position="61"/>
    </location>
</feature>
<dbReference type="Gene3D" id="1.10.287.810">
    <property type="entry name" value="Mitochondrial import inner membrane translocase subunit tim13 like domains"/>
    <property type="match status" value="1"/>
</dbReference>
<keyword evidence="1" id="KW-0811">Translocation</keyword>